<name>A0A143QKB9_RHOFA</name>
<dbReference type="KEGG" id="rhs:A3Q41_02293"/>
<protein>
    <recommendedName>
        <fullName evidence="3">DUF3263 domain-containing protein</fullName>
    </recommendedName>
</protein>
<reference evidence="1 2" key="1">
    <citation type="journal article" date="2016" name="Genome Announc.">
        <title>Complete Genome and Plasmid Sequences for Rhodococcus fascians D188 and Draft Sequences for Rhodococcus Isolates PBTS 1 and PBTS 2.</title>
        <authorList>
            <person name="Stamler R.A."/>
            <person name="Vereecke D."/>
            <person name="Zhang Y."/>
            <person name="Schilkey F."/>
            <person name="Devitt N."/>
            <person name="Randall J.J."/>
        </authorList>
    </citation>
    <scope>NUCLEOTIDE SEQUENCE [LARGE SCALE GENOMIC DNA]</scope>
    <source>
        <strain evidence="1 2">PBTS2</strain>
    </source>
</reference>
<organism evidence="1 2">
    <name type="scientific">Rhodococcoides fascians</name>
    <name type="common">Rhodococcus fascians</name>
    <dbReference type="NCBI Taxonomy" id="1828"/>
    <lineage>
        <taxon>Bacteria</taxon>
        <taxon>Bacillati</taxon>
        <taxon>Actinomycetota</taxon>
        <taxon>Actinomycetes</taxon>
        <taxon>Mycobacteriales</taxon>
        <taxon>Nocardiaceae</taxon>
        <taxon>Rhodococcoides</taxon>
    </lineage>
</organism>
<reference evidence="2" key="2">
    <citation type="submission" date="2016-04" db="EMBL/GenBank/DDBJ databases">
        <title>Complete Genome and Plasmid Sequences for Rhodococcus fascians D188 and Draft Sequences for Rhodococcus spp. Isolates PBTS 1 and PBTS 2.</title>
        <authorList>
            <person name="Stamer R."/>
            <person name="Vereecke D."/>
            <person name="Zhang Y."/>
            <person name="Schilkey F."/>
            <person name="Devitt N."/>
            <person name="Randall J."/>
        </authorList>
    </citation>
    <scope>NUCLEOTIDE SEQUENCE [LARGE SCALE GENOMIC DNA]</scope>
    <source>
        <strain evidence="2">PBTS2</strain>
    </source>
</reference>
<keyword evidence="2" id="KW-1185">Reference proteome</keyword>
<evidence type="ECO:0008006" key="3">
    <source>
        <dbReference type="Google" id="ProtNLM"/>
    </source>
</evidence>
<proteinExistence type="predicted"/>
<dbReference type="InterPro" id="IPR021678">
    <property type="entry name" value="DUF3263"/>
</dbReference>
<dbReference type="Proteomes" id="UP000076038">
    <property type="component" value="Chromosome"/>
</dbReference>
<evidence type="ECO:0000313" key="2">
    <source>
        <dbReference type="Proteomes" id="UP000076038"/>
    </source>
</evidence>
<accession>A0A143QKB9</accession>
<dbReference type="Pfam" id="PF11662">
    <property type="entry name" value="DUF3263"/>
    <property type="match status" value="1"/>
</dbReference>
<dbReference type="OrthoDB" id="4473003at2"/>
<sequence>MRRTTTHSVDHEILTFGRTWHGYGGGSAEDIYVAFGVDASTYFRRLERILDSPVADDLTVSERAAMLDICRHRTDGQG</sequence>
<dbReference type="EMBL" id="CP015220">
    <property type="protein sequence ID" value="AMY23595.1"/>
    <property type="molecule type" value="Genomic_DNA"/>
</dbReference>
<dbReference type="RefSeq" id="WP_048317504.1">
    <property type="nucleotide sequence ID" value="NZ_CP015220.1"/>
</dbReference>
<gene>
    <name evidence="1" type="ORF">A3Q41_02293</name>
</gene>
<evidence type="ECO:0000313" key="1">
    <source>
        <dbReference type="EMBL" id="AMY23595.1"/>
    </source>
</evidence>
<dbReference type="AlphaFoldDB" id="A0A143QKB9"/>